<evidence type="ECO:0000313" key="2">
    <source>
        <dbReference type="EMBL" id="ELP91812.1"/>
    </source>
</evidence>
<dbReference type="PROSITE" id="PS50011">
    <property type="entry name" value="PROTEIN_KINASE_DOM"/>
    <property type="match status" value="1"/>
</dbReference>
<keyword evidence="2" id="KW-0808">Transferase</keyword>
<dbReference type="SMART" id="SM00220">
    <property type="entry name" value="S_TKc"/>
    <property type="match status" value="1"/>
</dbReference>
<feature type="non-terminal residue" evidence="2">
    <location>
        <position position="1"/>
    </location>
</feature>
<dbReference type="InterPro" id="IPR000719">
    <property type="entry name" value="Prot_kinase_dom"/>
</dbReference>
<proteinExistence type="predicted"/>
<dbReference type="EMBL" id="KB206433">
    <property type="protein sequence ID" value="ELP91812.1"/>
    <property type="molecule type" value="Genomic_DNA"/>
</dbReference>
<dbReference type="Gene3D" id="1.10.510.10">
    <property type="entry name" value="Transferase(Phosphotransferase) domain 1"/>
    <property type="match status" value="1"/>
</dbReference>
<reference evidence="2 3" key="1">
    <citation type="submission" date="2012-10" db="EMBL/GenBank/DDBJ databases">
        <authorList>
            <person name="Zafar N."/>
            <person name="Inman J."/>
            <person name="Hall N."/>
            <person name="Lorenzi H."/>
            <person name="Caler E."/>
        </authorList>
    </citation>
    <scope>NUCLEOTIDE SEQUENCE [LARGE SCALE GENOMIC DNA]</scope>
    <source>
        <strain evidence="2 3">IP1</strain>
    </source>
</reference>
<dbReference type="OrthoDB" id="442176at2759"/>
<dbReference type="InterPro" id="IPR011009">
    <property type="entry name" value="Kinase-like_dom_sf"/>
</dbReference>
<gene>
    <name evidence="2" type="ORF">EIN_516260</name>
</gene>
<dbReference type="InterPro" id="IPR053215">
    <property type="entry name" value="TKL_Ser/Thr_kinase"/>
</dbReference>
<dbReference type="AlphaFoldDB" id="A0A0A1UDC1"/>
<sequence>KNLKIYSENESETSNPDNILVITLEDNIKANGKLTDFGSSRNINLIMTNMTFTKGVGTPKYMAPEVLLKEHYKKPADVYSLAVTFYEALIWNEIYPKNLFQYPWTIADFVSGGKRRECQNGMNTKAYDIIDKMWEQNSEQRPTVGTTVKLLKILFDSL</sequence>
<organism evidence="2 3">
    <name type="scientific">Entamoeba invadens IP1</name>
    <dbReference type="NCBI Taxonomy" id="370355"/>
    <lineage>
        <taxon>Eukaryota</taxon>
        <taxon>Amoebozoa</taxon>
        <taxon>Evosea</taxon>
        <taxon>Archamoebae</taxon>
        <taxon>Mastigamoebida</taxon>
        <taxon>Entamoebidae</taxon>
        <taxon>Entamoeba</taxon>
    </lineage>
</organism>
<keyword evidence="3" id="KW-1185">Reference proteome</keyword>
<dbReference type="RefSeq" id="XP_004258583.1">
    <property type="nucleotide sequence ID" value="XM_004258535.1"/>
</dbReference>
<dbReference type="Pfam" id="PF00069">
    <property type="entry name" value="Pkinase"/>
    <property type="match status" value="1"/>
</dbReference>
<accession>A0A0A1UDC1</accession>
<dbReference type="VEuPathDB" id="AmoebaDB:EIN_516260"/>
<dbReference type="SUPFAM" id="SSF56112">
    <property type="entry name" value="Protein kinase-like (PK-like)"/>
    <property type="match status" value="1"/>
</dbReference>
<evidence type="ECO:0000259" key="1">
    <source>
        <dbReference type="PROSITE" id="PS50011"/>
    </source>
</evidence>
<dbReference type="GO" id="GO:0004672">
    <property type="term" value="F:protein kinase activity"/>
    <property type="evidence" value="ECO:0007669"/>
    <property type="project" value="InterPro"/>
</dbReference>
<protein>
    <submittedName>
        <fullName evidence="2">Tyrosine kinase, putative</fullName>
    </submittedName>
</protein>
<keyword evidence="2" id="KW-0418">Kinase</keyword>
<dbReference type="PANTHER" id="PTHR45756">
    <property type="entry name" value="PALMITOYLTRANSFERASE"/>
    <property type="match status" value="1"/>
</dbReference>
<dbReference type="GeneID" id="14890794"/>
<dbReference type="PANTHER" id="PTHR45756:SF1">
    <property type="entry name" value="PROTEIN KINASE DOMAIN CONTAINING PROTEIN"/>
    <property type="match status" value="1"/>
</dbReference>
<name>A0A0A1UDC1_ENTIV</name>
<dbReference type="KEGG" id="eiv:EIN_516260"/>
<feature type="domain" description="Protein kinase" evidence="1">
    <location>
        <begin position="1"/>
        <end position="155"/>
    </location>
</feature>
<evidence type="ECO:0000313" key="3">
    <source>
        <dbReference type="Proteomes" id="UP000014680"/>
    </source>
</evidence>
<dbReference type="GO" id="GO:0005524">
    <property type="term" value="F:ATP binding"/>
    <property type="evidence" value="ECO:0007669"/>
    <property type="project" value="InterPro"/>
</dbReference>
<dbReference type="Proteomes" id="UP000014680">
    <property type="component" value="Unassembled WGS sequence"/>
</dbReference>